<evidence type="ECO:0000259" key="4">
    <source>
        <dbReference type="Pfam" id="PF23392"/>
    </source>
</evidence>
<evidence type="ECO:0000313" key="6">
    <source>
        <dbReference type="Proteomes" id="UP000557566"/>
    </source>
</evidence>
<dbReference type="Pfam" id="PF23388">
    <property type="entry name" value="DUF7099"/>
    <property type="match status" value="1"/>
</dbReference>
<dbReference type="Pfam" id="PF23391">
    <property type="entry name" value="DUF7100"/>
    <property type="match status" value="1"/>
</dbReference>
<dbReference type="InterPro" id="IPR055525">
    <property type="entry name" value="DUF7099"/>
</dbReference>
<dbReference type="Gene3D" id="2.130.10.10">
    <property type="entry name" value="YVTN repeat-like/Quinoprotein amine dehydrogenase"/>
    <property type="match status" value="1"/>
</dbReference>
<dbReference type="AlphaFoldDB" id="A0A8H4V886"/>
<feature type="region of interest" description="Disordered" evidence="1">
    <location>
        <begin position="482"/>
        <end position="523"/>
    </location>
</feature>
<evidence type="ECO:0000259" key="3">
    <source>
        <dbReference type="Pfam" id="PF23391"/>
    </source>
</evidence>
<keyword evidence="6" id="KW-1185">Reference proteome</keyword>
<gene>
    <name evidence="5" type="ORF">G6O67_003388</name>
</gene>
<protein>
    <recommendedName>
        <fullName evidence="7">WD40 repeat-like-containing domain protein</fullName>
    </recommendedName>
</protein>
<sequence length="1077" mass="118178">MAGPAPSSSLTRLADVWRRLSLRSDVDDIMLELLGRFSLDRIHLGAGDNEAHRKLLTTLLVQLNAIFYIQRLTLPSESLQAGRHLGFLLGWEVAARCAELVLQTVAQGRDGLWEDDWLGAEYLADFLLSALRLLSLHPRPPSPGDRRDRFACVHACLERLLDHHPRPRSFLLAVCREVTDRLRQDASSLGLPPRLRRELPTLASELYPLPSCLLPPYLVPPDDFSVDWLPQFLALRDVSQFVVGASIQYAVNRETRDVRLHSSSARARNALLNALDNLRIPRHLSRMDLLASLDASFRVLVPDTPHLSGWGSVEPTVELDALDALCRRLDQRQMVHRVSDREMMLSIAQVTSMVQLQDDPSGHCSAARPGLYVLNCPECHVVGGSQLRCCDVDVPSDPTEGSRISLPPQSTCMYCEERVTVAREVPLARRAWELLRPLETDADAVNVQRHLSTQFELGPLKLEAYGPFRGFGYTSTPDAGHGPWSDTKLHASHDHGPMSSDPAFSFEGQSRSDSPTLPASQLSTAVGGRLLPNISYLEPLRPQTSTHCWTRAFLGHSPGTKHQESNDLVQDSKGVGRPSQAGTEHSSMLSSPVPTHTPKSLASAPDKGKPSKWRLPFSSTKKAPLATSGDSSPMSSTMMEDQTLEEIPLGALYGPGQKAVGKCNAARCIHVHLSPDSTFALFWTQLMIQIWDVGTSPATMTRSISTAGNCILAAVTKRYLAYIIGTRNQKLVLRIVNLGQASVAAVEYRIASDPWCKSIAIDRQGNHVVVGFDNCIVRFFKTTHAEQPREHRLHSPCQHDCRGCPSVETLSLSNDGLALLASTRSPRSGVIQIYLWRVPFLTFEELNACRYPVPLHESEDNGVSSALFRSGQGDEESLICITTWTQSGVPVLVQPQDRHRSEIKTDASSRHGKLGSRIQCAAFSPSGRELAMVNDKGHLYLILDLNSSPLDIRRAATSRELTAKTGSLSMAFMTVSDEELTVLAWADPAKATAWIKKVSVAPRVHDGTAEPHHVVHVTSSQPLKLPELPGSLGPGAELSGDGIRPPAFPAELAATGRTVPLDNVNRVARQGGHQDHK</sequence>
<feature type="domain" description="DUF7099" evidence="2">
    <location>
        <begin position="634"/>
        <end position="998"/>
    </location>
</feature>
<feature type="compositionally biased region" description="Polar residues" evidence="1">
    <location>
        <begin position="628"/>
        <end position="639"/>
    </location>
</feature>
<reference evidence="5 6" key="1">
    <citation type="journal article" date="2020" name="Genome Biol. Evol.">
        <title>A new high-quality draft genome assembly of the Chinese cordyceps Ophiocordyceps sinensis.</title>
        <authorList>
            <person name="Shu R."/>
            <person name="Zhang J."/>
            <person name="Meng Q."/>
            <person name="Zhang H."/>
            <person name="Zhou G."/>
            <person name="Li M."/>
            <person name="Wu P."/>
            <person name="Zhao Y."/>
            <person name="Chen C."/>
            <person name="Qin Q."/>
        </authorList>
    </citation>
    <scope>NUCLEOTIDE SEQUENCE [LARGE SCALE GENOMIC DNA]</scope>
    <source>
        <strain evidence="5 6">IOZ07</strain>
    </source>
</reference>
<feature type="compositionally biased region" description="Basic and acidic residues" evidence="1">
    <location>
        <begin position="487"/>
        <end position="496"/>
    </location>
</feature>
<dbReference type="InterPro" id="IPR055527">
    <property type="entry name" value="DUF7101"/>
</dbReference>
<feature type="compositionally biased region" description="Polar residues" evidence="1">
    <location>
        <begin position="507"/>
        <end position="523"/>
    </location>
</feature>
<feature type="region of interest" description="Disordered" evidence="1">
    <location>
        <begin position="556"/>
        <end position="639"/>
    </location>
</feature>
<dbReference type="InterPro" id="IPR055526">
    <property type="entry name" value="DUF7100"/>
</dbReference>
<dbReference type="Pfam" id="PF23392">
    <property type="entry name" value="DUF7101"/>
    <property type="match status" value="1"/>
</dbReference>
<comment type="caution">
    <text evidence="5">The sequence shown here is derived from an EMBL/GenBank/DDBJ whole genome shotgun (WGS) entry which is preliminary data.</text>
</comment>
<name>A0A8H4V886_9HYPO</name>
<dbReference type="EMBL" id="JAAVMX010000003">
    <property type="protein sequence ID" value="KAF4511607.1"/>
    <property type="molecule type" value="Genomic_DNA"/>
</dbReference>
<organism evidence="5 6">
    <name type="scientific">Ophiocordyceps sinensis</name>
    <dbReference type="NCBI Taxonomy" id="72228"/>
    <lineage>
        <taxon>Eukaryota</taxon>
        <taxon>Fungi</taxon>
        <taxon>Dikarya</taxon>
        <taxon>Ascomycota</taxon>
        <taxon>Pezizomycotina</taxon>
        <taxon>Sordariomycetes</taxon>
        <taxon>Hypocreomycetidae</taxon>
        <taxon>Hypocreales</taxon>
        <taxon>Ophiocordycipitaceae</taxon>
        <taxon>Ophiocordyceps</taxon>
    </lineage>
</organism>
<feature type="domain" description="DUF7101" evidence="4">
    <location>
        <begin position="341"/>
        <end position="435"/>
    </location>
</feature>
<feature type="domain" description="DUF7100" evidence="3">
    <location>
        <begin position="8"/>
        <end position="329"/>
    </location>
</feature>
<dbReference type="SUPFAM" id="SSF69322">
    <property type="entry name" value="Tricorn protease domain 2"/>
    <property type="match status" value="1"/>
</dbReference>
<evidence type="ECO:0000259" key="2">
    <source>
        <dbReference type="Pfam" id="PF23388"/>
    </source>
</evidence>
<evidence type="ECO:0000256" key="1">
    <source>
        <dbReference type="SAM" id="MobiDB-lite"/>
    </source>
</evidence>
<feature type="compositionally biased region" description="Polar residues" evidence="1">
    <location>
        <begin position="580"/>
        <end position="600"/>
    </location>
</feature>
<evidence type="ECO:0000313" key="5">
    <source>
        <dbReference type="EMBL" id="KAF4511607.1"/>
    </source>
</evidence>
<evidence type="ECO:0008006" key="7">
    <source>
        <dbReference type="Google" id="ProtNLM"/>
    </source>
</evidence>
<dbReference type="InterPro" id="IPR015943">
    <property type="entry name" value="WD40/YVTN_repeat-like_dom_sf"/>
</dbReference>
<dbReference type="OrthoDB" id="5321461at2759"/>
<dbReference type="Proteomes" id="UP000557566">
    <property type="component" value="Unassembled WGS sequence"/>
</dbReference>
<accession>A0A8H4V886</accession>
<proteinExistence type="predicted"/>